<accession>A0A8B7NSH9</accession>
<evidence type="ECO:0000256" key="1">
    <source>
        <dbReference type="SAM" id="MobiDB-lite"/>
    </source>
</evidence>
<feature type="compositionally biased region" description="Basic and acidic residues" evidence="1">
    <location>
        <begin position="218"/>
        <end position="235"/>
    </location>
</feature>
<dbReference type="OrthoDB" id="10433365at2759"/>
<evidence type="ECO:0000313" key="2">
    <source>
        <dbReference type="Proteomes" id="UP000694843"/>
    </source>
</evidence>
<gene>
    <name evidence="3" type="primary">LOC108672771</name>
</gene>
<dbReference type="GeneID" id="108672771"/>
<keyword evidence="2" id="KW-1185">Reference proteome</keyword>
<dbReference type="AlphaFoldDB" id="A0A8B7NSH9"/>
<dbReference type="Proteomes" id="UP000694843">
    <property type="component" value="Unplaced"/>
</dbReference>
<proteinExistence type="predicted"/>
<sequence>MDEKSSILLARGCDDEELEDFFERLGRLVPKLRCTCEELSHCDFHSSQEMRDSNGDSNHVAQPQAINEGYDSSSKCALDQHAIFDSSRVDDSISSKIVDDCQGSSQVYNLIPIQSLTFDHPTLNVVNNKFNQPCKSRRVNHPAVKTCRIRNRTTPYNLAKHVTKIDSHAKSSSSRYCPSTKFEPEGRLELLTDVIEYIHNLQSLLESAQGRGFDVSSDLDHGSKLHPEDQEESCKTTHSGKARYPFSDQDAKAEGMKLAHESDVVPPVDQAIKLLDRVVPAAGASSFRLVESVASVDRAIELLEYKTGAITLTA</sequence>
<name>A0A8B7NSH9_HYAAZ</name>
<reference evidence="3" key="1">
    <citation type="submission" date="2025-08" db="UniProtKB">
        <authorList>
            <consortium name="RefSeq"/>
        </authorList>
    </citation>
    <scope>IDENTIFICATION</scope>
    <source>
        <tissue evidence="3">Whole organism</tissue>
    </source>
</reference>
<feature type="region of interest" description="Disordered" evidence="1">
    <location>
        <begin position="217"/>
        <end position="244"/>
    </location>
</feature>
<organism evidence="2 3">
    <name type="scientific">Hyalella azteca</name>
    <name type="common">Amphipod</name>
    <dbReference type="NCBI Taxonomy" id="294128"/>
    <lineage>
        <taxon>Eukaryota</taxon>
        <taxon>Metazoa</taxon>
        <taxon>Ecdysozoa</taxon>
        <taxon>Arthropoda</taxon>
        <taxon>Crustacea</taxon>
        <taxon>Multicrustacea</taxon>
        <taxon>Malacostraca</taxon>
        <taxon>Eumalacostraca</taxon>
        <taxon>Peracarida</taxon>
        <taxon>Amphipoda</taxon>
        <taxon>Senticaudata</taxon>
        <taxon>Talitrida</taxon>
        <taxon>Talitroidea</taxon>
        <taxon>Hyalellidae</taxon>
        <taxon>Hyalella</taxon>
    </lineage>
</organism>
<protein>
    <submittedName>
        <fullName evidence="3">Uncharacterized protein LOC108672771</fullName>
    </submittedName>
</protein>
<dbReference type="RefSeq" id="XP_018015991.1">
    <property type="nucleotide sequence ID" value="XM_018160502.2"/>
</dbReference>
<evidence type="ECO:0000313" key="3">
    <source>
        <dbReference type="RefSeq" id="XP_018015991.1"/>
    </source>
</evidence>
<dbReference type="KEGG" id="hazt:108672771"/>